<dbReference type="GO" id="GO:0000428">
    <property type="term" value="C:DNA-directed RNA polymerase complex"/>
    <property type="evidence" value="ECO:0007669"/>
    <property type="project" value="UniProtKB-KW"/>
</dbReference>
<evidence type="ECO:0000256" key="4">
    <source>
        <dbReference type="ARBA" id="ARBA00022478"/>
    </source>
</evidence>
<evidence type="ECO:0000256" key="2">
    <source>
        <dbReference type="ARBA" id="ARBA00012418"/>
    </source>
</evidence>
<evidence type="ECO:0000313" key="12">
    <source>
        <dbReference type="Proteomes" id="UP000824125"/>
    </source>
</evidence>
<dbReference type="GO" id="GO:0003899">
    <property type="term" value="F:DNA-directed RNA polymerase activity"/>
    <property type="evidence" value="ECO:0007669"/>
    <property type="project" value="UniProtKB-UniRule"/>
</dbReference>
<dbReference type="InterPro" id="IPR003716">
    <property type="entry name" value="DNA-dir_RNA_pol_omega"/>
</dbReference>
<reference evidence="11" key="2">
    <citation type="journal article" date="2021" name="PeerJ">
        <title>Extensive microbial diversity within the chicken gut microbiome revealed by metagenomics and culture.</title>
        <authorList>
            <person name="Gilroy R."/>
            <person name="Ravi A."/>
            <person name="Getino M."/>
            <person name="Pursley I."/>
            <person name="Horton D.L."/>
            <person name="Alikhan N.F."/>
            <person name="Baker D."/>
            <person name="Gharbi K."/>
            <person name="Hall N."/>
            <person name="Watson M."/>
            <person name="Adriaenssens E.M."/>
            <person name="Foster-Nyarko E."/>
            <person name="Jarju S."/>
            <person name="Secka A."/>
            <person name="Antonio M."/>
            <person name="Oren A."/>
            <person name="Chaudhuri R.R."/>
            <person name="La Ragione R."/>
            <person name="Hildebrand F."/>
            <person name="Pallen M.J."/>
        </authorList>
    </citation>
    <scope>NUCLEOTIDE SEQUENCE</scope>
    <source>
        <strain evidence="11">CHK176-6737</strain>
    </source>
</reference>
<evidence type="ECO:0000256" key="5">
    <source>
        <dbReference type="ARBA" id="ARBA00022679"/>
    </source>
</evidence>
<keyword evidence="4 10" id="KW-0240">DNA-directed RNA polymerase</keyword>
<evidence type="ECO:0000256" key="1">
    <source>
        <dbReference type="ARBA" id="ARBA00006711"/>
    </source>
</evidence>
<proteinExistence type="inferred from homology"/>
<comment type="catalytic activity">
    <reaction evidence="9 10">
        <text>RNA(n) + a ribonucleoside 5'-triphosphate = RNA(n+1) + diphosphate</text>
        <dbReference type="Rhea" id="RHEA:21248"/>
        <dbReference type="Rhea" id="RHEA-COMP:14527"/>
        <dbReference type="Rhea" id="RHEA-COMP:17342"/>
        <dbReference type="ChEBI" id="CHEBI:33019"/>
        <dbReference type="ChEBI" id="CHEBI:61557"/>
        <dbReference type="ChEBI" id="CHEBI:140395"/>
        <dbReference type="EC" id="2.7.7.6"/>
    </reaction>
</comment>
<sequence>MFNPDLKKLLKNTSSRYSLVVAVAKRARQIRDEAIEKEEILDKKVVSMAMDELYEGKYIVEEPDSIKAKNND</sequence>
<dbReference type="SUPFAM" id="SSF63562">
    <property type="entry name" value="RPB6/omega subunit-like"/>
    <property type="match status" value="1"/>
</dbReference>
<dbReference type="Gene3D" id="3.90.940.10">
    <property type="match status" value="1"/>
</dbReference>
<evidence type="ECO:0000313" key="11">
    <source>
        <dbReference type="EMBL" id="HIU68410.1"/>
    </source>
</evidence>
<comment type="function">
    <text evidence="10">Promotes RNA polymerase assembly. Latches the N- and C-terminal regions of the beta' subunit thereby facilitating its interaction with the beta and alpha subunits.</text>
</comment>
<dbReference type="EC" id="2.7.7.6" evidence="2 10"/>
<dbReference type="Proteomes" id="UP000824125">
    <property type="component" value="Unassembled WGS sequence"/>
</dbReference>
<dbReference type="EMBL" id="DVNM01000002">
    <property type="protein sequence ID" value="HIU68410.1"/>
    <property type="molecule type" value="Genomic_DNA"/>
</dbReference>
<reference evidence="11" key="1">
    <citation type="submission" date="2020-10" db="EMBL/GenBank/DDBJ databases">
        <authorList>
            <person name="Gilroy R."/>
        </authorList>
    </citation>
    <scope>NUCLEOTIDE SEQUENCE</scope>
    <source>
        <strain evidence="11">CHK176-6737</strain>
    </source>
</reference>
<dbReference type="HAMAP" id="MF_00366">
    <property type="entry name" value="RNApol_bact_RpoZ"/>
    <property type="match status" value="1"/>
</dbReference>
<dbReference type="GO" id="GO:0003677">
    <property type="term" value="F:DNA binding"/>
    <property type="evidence" value="ECO:0007669"/>
    <property type="project" value="UniProtKB-UniRule"/>
</dbReference>
<dbReference type="NCBIfam" id="TIGR00690">
    <property type="entry name" value="rpoZ"/>
    <property type="match status" value="1"/>
</dbReference>
<name>A0A9D1MTF8_9FIRM</name>
<evidence type="ECO:0000256" key="9">
    <source>
        <dbReference type="ARBA" id="ARBA00048552"/>
    </source>
</evidence>
<evidence type="ECO:0000256" key="8">
    <source>
        <dbReference type="ARBA" id="ARBA00029924"/>
    </source>
</evidence>
<gene>
    <name evidence="10 11" type="primary">rpoZ</name>
    <name evidence="11" type="ORF">IAD23_00450</name>
</gene>
<dbReference type="InterPro" id="IPR036161">
    <property type="entry name" value="RPB6/omega-like_sf"/>
</dbReference>
<dbReference type="AlphaFoldDB" id="A0A9D1MTF8"/>
<dbReference type="InterPro" id="IPR006110">
    <property type="entry name" value="Pol_omega/Rpo6/RPB6"/>
</dbReference>
<keyword evidence="6 10" id="KW-0548">Nucleotidyltransferase</keyword>
<accession>A0A9D1MTF8</accession>
<organism evidence="11 12">
    <name type="scientific">Candidatus Scybalenecus merdavium</name>
    <dbReference type="NCBI Taxonomy" id="2840939"/>
    <lineage>
        <taxon>Bacteria</taxon>
        <taxon>Bacillati</taxon>
        <taxon>Bacillota</taxon>
        <taxon>Clostridia</taxon>
        <taxon>Eubacteriales</taxon>
        <taxon>Oscillospiraceae</taxon>
        <taxon>Oscillospiraceae incertae sedis</taxon>
        <taxon>Candidatus Scybalenecus</taxon>
    </lineage>
</organism>
<dbReference type="PANTHER" id="PTHR34476:SF1">
    <property type="entry name" value="DNA-DIRECTED RNA POLYMERASE SUBUNIT OMEGA"/>
    <property type="match status" value="1"/>
</dbReference>
<dbReference type="Pfam" id="PF01192">
    <property type="entry name" value="RNA_pol_Rpb6"/>
    <property type="match status" value="1"/>
</dbReference>
<dbReference type="PANTHER" id="PTHR34476">
    <property type="entry name" value="DNA-DIRECTED RNA POLYMERASE SUBUNIT OMEGA"/>
    <property type="match status" value="1"/>
</dbReference>
<evidence type="ECO:0000256" key="3">
    <source>
        <dbReference type="ARBA" id="ARBA00013725"/>
    </source>
</evidence>
<evidence type="ECO:0000256" key="6">
    <source>
        <dbReference type="ARBA" id="ARBA00022695"/>
    </source>
</evidence>
<evidence type="ECO:0000256" key="10">
    <source>
        <dbReference type="HAMAP-Rule" id="MF_00366"/>
    </source>
</evidence>
<keyword evidence="7 10" id="KW-0804">Transcription</keyword>
<protein>
    <recommendedName>
        <fullName evidence="3 10">DNA-directed RNA polymerase subunit omega</fullName>
        <shortName evidence="10">RNAP omega subunit</shortName>
        <ecNumber evidence="2 10">2.7.7.6</ecNumber>
    </recommendedName>
    <alternativeName>
        <fullName evidence="10">RNA polymerase omega subunit</fullName>
    </alternativeName>
    <alternativeName>
        <fullName evidence="8 10">Transcriptase subunit omega</fullName>
    </alternativeName>
</protein>
<keyword evidence="5 10" id="KW-0808">Transferase</keyword>
<comment type="subunit">
    <text evidence="10">The RNAP catalytic core consists of 2 alpha, 1 beta, 1 beta' and 1 omega subunit. When a sigma factor is associated with the core the holoenzyme is formed, which can initiate transcription.</text>
</comment>
<evidence type="ECO:0000256" key="7">
    <source>
        <dbReference type="ARBA" id="ARBA00023163"/>
    </source>
</evidence>
<comment type="similarity">
    <text evidence="1 10">Belongs to the RNA polymerase subunit omega family.</text>
</comment>
<comment type="caution">
    <text evidence="11">The sequence shown here is derived from an EMBL/GenBank/DDBJ whole genome shotgun (WGS) entry which is preliminary data.</text>
</comment>
<dbReference type="GO" id="GO:0006351">
    <property type="term" value="P:DNA-templated transcription"/>
    <property type="evidence" value="ECO:0007669"/>
    <property type="project" value="UniProtKB-UniRule"/>
</dbReference>
<dbReference type="SMART" id="SM01409">
    <property type="entry name" value="RNA_pol_Rpb6"/>
    <property type="match status" value="1"/>
</dbReference>